<dbReference type="Proteomes" id="UP000199053">
    <property type="component" value="Unassembled WGS sequence"/>
</dbReference>
<sequence length="39" mass="4474">MSKEKTRKIGRDAKNGQFITVKEAKRRKATAVVETIKKK</sequence>
<keyword evidence="2" id="KW-1185">Reference proteome</keyword>
<evidence type="ECO:0000313" key="1">
    <source>
        <dbReference type="EMBL" id="SDK48903.1"/>
    </source>
</evidence>
<proteinExistence type="predicted"/>
<dbReference type="AlphaFoldDB" id="A0A1G9CB57"/>
<accession>A0A1G9CB57</accession>
<protein>
    <submittedName>
        <fullName evidence="1">Uncharacterized protein</fullName>
    </submittedName>
</protein>
<evidence type="ECO:0000313" key="2">
    <source>
        <dbReference type="Proteomes" id="UP000199053"/>
    </source>
</evidence>
<organism evidence="1 2">
    <name type="scientific">Maridesulfovibrio ferrireducens</name>
    <dbReference type="NCBI Taxonomy" id="246191"/>
    <lineage>
        <taxon>Bacteria</taxon>
        <taxon>Pseudomonadati</taxon>
        <taxon>Thermodesulfobacteriota</taxon>
        <taxon>Desulfovibrionia</taxon>
        <taxon>Desulfovibrionales</taxon>
        <taxon>Desulfovibrionaceae</taxon>
        <taxon>Maridesulfovibrio</taxon>
    </lineage>
</organism>
<name>A0A1G9CB57_9BACT</name>
<dbReference type="STRING" id="246191.SAMN05660337_0614"/>
<reference evidence="2" key="1">
    <citation type="submission" date="2016-10" db="EMBL/GenBank/DDBJ databases">
        <authorList>
            <person name="Varghese N."/>
            <person name="Submissions S."/>
        </authorList>
    </citation>
    <scope>NUCLEOTIDE SEQUENCE [LARGE SCALE GENOMIC DNA]</scope>
    <source>
        <strain evidence="2">DSM 16995</strain>
    </source>
</reference>
<gene>
    <name evidence="1" type="ORF">SAMN05660337_0614</name>
</gene>
<dbReference type="EMBL" id="FNGA01000001">
    <property type="protein sequence ID" value="SDK48903.1"/>
    <property type="molecule type" value="Genomic_DNA"/>
</dbReference>